<accession>A0ABR2ZJF5</accession>
<keyword evidence="3" id="KW-1185">Reference proteome</keyword>
<reference evidence="2 3" key="1">
    <citation type="submission" date="2024-05" db="EMBL/GenBank/DDBJ databases">
        <title>A draft genome resource for the thread blight pathogen Marasmius tenuissimus strain MS-2.</title>
        <authorList>
            <person name="Yulfo-Soto G.E."/>
            <person name="Baruah I.K."/>
            <person name="Amoako-Attah I."/>
            <person name="Bukari Y."/>
            <person name="Meinhardt L.W."/>
            <person name="Bailey B.A."/>
            <person name="Cohen S.P."/>
        </authorList>
    </citation>
    <scope>NUCLEOTIDE SEQUENCE [LARGE SCALE GENOMIC DNA]</scope>
    <source>
        <strain evidence="2 3">MS-2</strain>
    </source>
</reference>
<evidence type="ECO:0000256" key="1">
    <source>
        <dbReference type="SAM" id="MobiDB-lite"/>
    </source>
</evidence>
<evidence type="ECO:0000313" key="2">
    <source>
        <dbReference type="EMBL" id="KAL0060582.1"/>
    </source>
</evidence>
<protein>
    <submittedName>
        <fullName evidence="2">Uncharacterized protein</fullName>
    </submittedName>
</protein>
<sequence length="358" mass="40055">MKERFDDNSSILSSSTLRAHTSFSGPDGNVDDSKDESSSVYSSTLSSTTIAAHGNRSELSLNKFGEVVSDGVDNVVAWAQLSRIESSFKKKQKWHSFEAQPRVKEMCGLLLKFSHPEYLFVVRTRALQLIMAIIGSTSFMGLVEAFLEFQSPEVAGKHVRDIVSCILVMERKDYRESVIPPTGHQRKKLLSYYKIAYESYTESLVFPGTGTRSFFTLPIVLYLAFITSRGTPEHARIISAEPSVHEYLAFVDKEAAAAGGESYSSLPTSPGAGAQLLRQKLACKLEEDPFSIETMKKYALGSKHPLPSDYFWTLRGKRGRFLQKAIVSMRSGADYSIIQEEDQEDPCFYPYHTITLTF</sequence>
<name>A0ABR2ZJF5_9AGAR</name>
<feature type="region of interest" description="Disordered" evidence="1">
    <location>
        <begin position="18"/>
        <end position="38"/>
    </location>
</feature>
<evidence type="ECO:0000313" key="3">
    <source>
        <dbReference type="Proteomes" id="UP001437256"/>
    </source>
</evidence>
<gene>
    <name evidence="2" type="ORF">AAF712_012640</name>
</gene>
<dbReference type="Proteomes" id="UP001437256">
    <property type="component" value="Unassembled WGS sequence"/>
</dbReference>
<comment type="caution">
    <text evidence="2">The sequence shown here is derived from an EMBL/GenBank/DDBJ whole genome shotgun (WGS) entry which is preliminary data.</text>
</comment>
<dbReference type="EMBL" id="JBBXMP010000169">
    <property type="protein sequence ID" value="KAL0060582.1"/>
    <property type="molecule type" value="Genomic_DNA"/>
</dbReference>
<organism evidence="2 3">
    <name type="scientific">Marasmius tenuissimus</name>
    <dbReference type="NCBI Taxonomy" id="585030"/>
    <lineage>
        <taxon>Eukaryota</taxon>
        <taxon>Fungi</taxon>
        <taxon>Dikarya</taxon>
        <taxon>Basidiomycota</taxon>
        <taxon>Agaricomycotina</taxon>
        <taxon>Agaricomycetes</taxon>
        <taxon>Agaricomycetidae</taxon>
        <taxon>Agaricales</taxon>
        <taxon>Marasmiineae</taxon>
        <taxon>Marasmiaceae</taxon>
        <taxon>Marasmius</taxon>
    </lineage>
</organism>
<proteinExistence type="predicted"/>